<accession>A0A4U8UGR1</accession>
<evidence type="ECO:0000313" key="2">
    <source>
        <dbReference type="Proteomes" id="UP000029920"/>
    </source>
</evidence>
<dbReference type="Proteomes" id="UP000029920">
    <property type="component" value="Unassembled WGS sequence"/>
</dbReference>
<sequence length="109" mass="12584">MKSSTDLKVYVEVDTKEKYPYRVMCYANGKIFAACKDMMTAKNICDMINYRIIRTKADYVFLLTSCGYLSYEWNEPKNLKRLSKTDLIRAYGRVLSAILNPKGCIVGEK</sequence>
<dbReference type="AlphaFoldDB" id="A0A4U8UGR1"/>
<name>A0A4U8UGR1_9HELI</name>
<proteinExistence type="predicted"/>
<gene>
    <name evidence="1" type="ORF">LS72_009810</name>
</gene>
<reference evidence="1 2" key="1">
    <citation type="journal article" date="2014" name="Genome Announc.">
        <title>Draft genome sequences of eight enterohepatic helicobacter species isolated from both laboratory and wild rodents.</title>
        <authorList>
            <person name="Sheh A."/>
            <person name="Shen Z."/>
            <person name="Fox J.G."/>
        </authorList>
    </citation>
    <scope>NUCLEOTIDE SEQUENCE [LARGE SCALE GENOMIC DNA]</scope>
    <source>
        <strain evidence="1 2">MIT-03-7007</strain>
    </source>
</reference>
<keyword evidence="2" id="KW-1185">Reference proteome</keyword>
<protein>
    <submittedName>
        <fullName evidence="1">Uncharacterized protein</fullName>
    </submittedName>
</protein>
<dbReference type="EMBL" id="JRPC02000037">
    <property type="protein sequence ID" value="TLE13553.1"/>
    <property type="molecule type" value="Genomic_DNA"/>
</dbReference>
<evidence type="ECO:0000313" key="1">
    <source>
        <dbReference type="EMBL" id="TLE13553.1"/>
    </source>
</evidence>
<dbReference type="RefSeq" id="WP_034555999.1">
    <property type="nucleotide sequence ID" value="NZ_JRPC02000037.1"/>
</dbReference>
<comment type="caution">
    <text evidence="1">The sequence shown here is derived from an EMBL/GenBank/DDBJ whole genome shotgun (WGS) entry which is preliminary data.</text>
</comment>
<organism evidence="1 2">
    <name type="scientific">Helicobacter apodemus</name>
    <dbReference type="NCBI Taxonomy" id="135569"/>
    <lineage>
        <taxon>Bacteria</taxon>
        <taxon>Pseudomonadati</taxon>
        <taxon>Campylobacterota</taxon>
        <taxon>Epsilonproteobacteria</taxon>
        <taxon>Campylobacterales</taxon>
        <taxon>Helicobacteraceae</taxon>
        <taxon>Helicobacter</taxon>
    </lineage>
</organism>